<dbReference type="PANTHER" id="PTHR43078:SF6">
    <property type="entry name" value="UDP-GLUCURONIC ACID DECARBOXYLASE 1"/>
    <property type="match status" value="1"/>
</dbReference>
<evidence type="ECO:0000256" key="6">
    <source>
        <dbReference type="ARBA" id="ARBA00022692"/>
    </source>
</evidence>
<evidence type="ECO:0000256" key="13">
    <source>
        <dbReference type="ARBA" id="ARBA00023239"/>
    </source>
</evidence>
<dbReference type="InterPro" id="IPR044516">
    <property type="entry name" value="UXS-like"/>
</dbReference>
<comment type="cofactor">
    <cofactor evidence="1">
        <name>NAD(+)</name>
        <dbReference type="ChEBI" id="CHEBI:57540"/>
    </cofactor>
</comment>
<dbReference type="GO" id="GO:0048040">
    <property type="term" value="F:UDP-glucuronate decarboxylase activity"/>
    <property type="evidence" value="ECO:0007669"/>
    <property type="project" value="UniProtKB-EC"/>
</dbReference>
<keyword evidence="9" id="KW-1133">Transmembrane helix</keyword>
<dbReference type="UniPathway" id="UPA00796">
    <property type="reaction ID" value="UER00771"/>
</dbReference>
<feature type="domain" description="NAD(P)-binding" evidence="14">
    <location>
        <begin position="12"/>
        <end position="174"/>
    </location>
</feature>
<evidence type="ECO:0000256" key="3">
    <source>
        <dbReference type="ARBA" id="ARBA00005100"/>
    </source>
</evidence>
<evidence type="ECO:0000256" key="7">
    <source>
        <dbReference type="ARBA" id="ARBA00022793"/>
    </source>
</evidence>
<evidence type="ECO:0000256" key="10">
    <source>
        <dbReference type="ARBA" id="ARBA00023027"/>
    </source>
</evidence>
<evidence type="ECO:0000256" key="8">
    <source>
        <dbReference type="ARBA" id="ARBA00022968"/>
    </source>
</evidence>
<gene>
    <name evidence="15" type="ORF">MNBD_NITROSPINAE03-1140</name>
</gene>
<protein>
    <recommendedName>
        <fullName evidence="5">UDP-glucuronate decarboxylase</fullName>
        <ecNumber evidence="5">4.1.1.35</ecNumber>
    </recommendedName>
</protein>
<dbReference type="InterPro" id="IPR036291">
    <property type="entry name" value="NAD(P)-bd_dom_sf"/>
</dbReference>
<sequence length="185" mass="20676">PQKESYWGLVNSVGPRSCYDEAKRYAEAATMAYHRAYGLDVRILRIFNTYGPRMRTDDGRAVTSFICQAQVGDDITIFGDGSQTRSFCYVSDLVSGIVKLLFSSETGPVNLGNPSEMTILDLAKIIIEYTGSSSKIAFKDLPVDDPRKRRPDISRAKNILGWEPEIALKEGLMKTIDYYIGELKS</sequence>
<dbReference type="PANTHER" id="PTHR43078">
    <property type="entry name" value="UDP-GLUCURONIC ACID DECARBOXYLASE-RELATED"/>
    <property type="match status" value="1"/>
</dbReference>
<comment type="pathway">
    <text evidence="3">Nucleotide-sugar biosynthesis; UDP-alpha-D-xylose biosynthesis; UDP-alpha-D-xylose from UDP-alpha-D-glucuronate: step 1/1.</text>
</comment>
<evidence type="ECO:0000256" key="4">
    <source>
        <dbReference type="ARBA" id="ARBA00007505"/>
    </source>
</evidence>
<keyword evidence="11" id="KW-0333">Golgi apparatus</keyword>
<evidence type="ECO:0000256" key="5">
    <source>
        <dbReference type="ARBA" id="ARBA00012290"/>
    </source>
</evidence>
<dbReference type="GO" id="GO:0070403">
    <property type="term" value="F:NAD+ binding"/>
    <property type="evidence" value="ECO:0007669"/>
    <property type="project" value="InterPro"/>
</dbReference>
<comment type="similarity">
    <text evidence="4">Belongs to the NAD(P)-dependent epimerase/dehydratase family. UDP-glucuronic acid decarboxylase subfamily.</text>
</comment>
<keyword evidence="6" id="KW-0812">Transmembrane</keyword>
<proteinExistence type="inferred from homology"/>
<dbReference type="Gene3D" id="3.40.50.720">
    <property type="entry name" value="NAD(P)-binding Rossmann-like Domain"/>
    <property type="match status" value="1"/>
</dbReference>
<keyword evidence="8" id="KW-0735">Signal-anchor</keyword>
<keyword evidence="13 15" id="KW-0456">Lyase</keyword>
<dbReference type="GO" id="GO:0032580">
    <property type="term" value="C:Golgi cisterna membrane"/>
    <property type="evidence" value="ECO:0007669"/>
    <property type="project" value="UniProtKB-SubCell"/>
</dbReference>
<organism evidence="15">
    <name type="scientific">hydrothermal vent metagenome</name>
    <dbReference type="NCBI Taxonomy" id="652676"/>
    <lineage>
        <taxon>unclassified sequences</taxon>
        <taxon>metagenomes</taxon>
        <taxon>ecological metagenomes</taxon>
    </lineage>
</organism>
<feature type="non-terminal residue" evidence="15">
    <location>
        <position position="1"/>
    </location>
</feature>
<accession>A0A3B1D5G0</accession>
<keyword evidence="7" id="KW-0210">Decarboxylase</keyword>
<keyword evidence="10" id="KW-0520">NAD</keyword>
<dbReference type="AlphaFoldDB" id="A0A3B1D5G0"/>
<keyword evidence="12" id="KW-0472">Membrane</keyword>
<dbReference type="GO" id="GO:0042732">
    <property type="term" value="P:D-xylose metabolic process"/>
    <property type="evidence" value="ECO:0007669"/>
    <property type="project" value="InterPro"/>
</dbReference>
<evidence type="ECO:0000256" key="12">
    <source>
        <dbReference type="ARBA" id="ARBA00023136"/>
    </source>
</evidence>
<dbReference type="GO" id="GO:0033320">
    <property type="term" value="P:UDP-D-xylose biosynthetic process"/>
    <property type="evidence" value="ECO:0007669"/>
    <property type="project" value="UniProtKB-UniPathway"/>
</dbReference>
<dbReference type="InterPro" id="IPR016040">
    <property type="entry name" value="NAD(P)-bd_dom"/>
</dbReference>
<evidence type="ECO:0000313" key="15">
    <source>
        <dbReference type="EMBL" id="VAX23977.1"/>
    </source>
</evidence>
<evidence type="ECO:0000259" key="14">
    <source>
        <dbReference type="Pfam" id="PF16363"/>
    </source>
</evidence>
<evidence type="ECO:0000256" key="2">
    <source>
        <dbReference type="ARBA" id="ARBA00004447"/>
    </source>
</evidence>
<evidence type="ECO:0000256" key="1">
    <source>
        <dbReference type="ARBA" id="ARBA00001911"/>
    </source>
</evidence>
<comment type="subcellular location">
    <subcellularLocation>
        <location evidence="2">Golgi apparatus</location>
        <location evidence="2">Golgi stack membrane</location>
        <topology evidence="2">Single-pass type II membrane protein</topology>
    </subcellularLocation>
</comment>
<dbReference type="EC" id="4.1.1.35" evidence="5"/>
<dbReference type="EMBL" id="UOGB01000284">
    <property type="protein sequence ID" value="VAX23977.1"/>
    <property type="molecule type" value="Genomic_DNA"/>
</dbReference>
<evidence type="ECO:0000256" key="11">
    <source>
        <dbReference type="ARBA" id="ARBA00023034"/>
    </source>
</evidence>
<reference evidence="15" key="1">
    <citation type="submission" date="2018-06" db="EMBL/GenBank/DDBJ databases">
        <authorList>
            <person name="Zhirakovskaya E."/>
        </authorList>
    </citation>
    <scope>NUCLEOTIDE SEQUENCE</scope>
</reference>
<dbReference type="Pfam" id="PF16363">
    <property type="entry name" value="GDP_Man_Dehyd"/>
    <property type="match status" value="1"/>
</dbReference>
<name>A0A3B1D5G0_9ZZZZ</name>
<dbReference type="SUPFAM" id="SSF51735">
    <property type="entry name" value="NAD(P)-binding Rossmann-fold domains"/>
    <property type="match status" value="1"/>
</dbReference>
<evidence type="ECO:0000256" key="9">
    <source>
        <dbReference type="ARBA" id="ARBA00022989"/>
    </source>
</evidence>